<dbReference type="Pfam" id="PF05606">
    <property type="entry name" value="DUF777"/>
    <property type="match status" value="1"/>
</dbReference>
<accession>W5SAM2</accession>
<protein>
    <submittedName>
        <fullName evidence="1">Uncharacterized protein</fullName>
    </submittedName>
</protein>
<dbReference type="HOGENOM" id="CLU_112787_0_0_12"/>
<dbReference type="AlphaFoldDB" id="W5SAM2"/>
<reference evidence="1" key="1">
    <citation type="submission" date="2013-02" db="EMBL/GenBank/DDBJ databases">
        <title>Comparative genomics of Borrelia species.</title>
        <authorList>
            <person name="Schwan T.G."/>
            <person name="Raffel S.J."/>
            <person name="Porcella S.F."/>
        </authorList>
    </citation>
    <scope>NUCLEOTIDE SEQUENCE</scope>
    <source>
        <strain evidence="1">YOR</strain>
        <plasmid evidence="1">unnamed</plasmid>
    </source>
</reference>
<name>W5SAM2_9SPIR</name>
<dbReference type="InterPro" id="IPR008495">
    <property type="entry name" value="DUF777_BOR_spp"/>
</dbReference>
<keyword evidence="1" id="KW-0614">Plasmid</keyword>
<proteinExistence type="predicted"/>
<organism evidence="1">
    <name type="scientific">Borrelia nietonii YOR</name>
    <dbReference type="NCBI Taxonomy" id="1293576"/>
    <lineage>
        <taxon>Bacteria</taxon>
        <taxon>Pseudomonadati</taxon>
        <taxon>Spirochaetota</taxon>
        <taxon>Spirochaetia</taxon>
        <taxon>Spirochaetales</taxon>
        <taxon>Borreliaceae</taxon>
        <taxon>Borrelia</taxon>
        <taxon>Borrelia nietonii</taxon>
    </lineage>
</organism>
<gene>
    <name evidence="1" type="ORF">BHY_1056</name>
</gene>
<geneLocation type="plasmid" evidence="1">
    <name>unnamed</name>
</geneLocation>
<dbReference type="EMBL" id="CP004154">
    <property type="protein sequence ID" value="AHH04007.1"/>
    <property type="molecule type" value="Genomic_DNA"/>
</dbReference>
<sequence length="217" mass="24637">MMNLIFYGWGKFMKEAYEIARKLGNLGDDLVLEMVKKYLHDSVFICRIGIIKEFDFETQEGIVLIEEYEDLNIKSRNISCLRFELQEGDRVILLQSSINIFNERDNNYFDKHYFYILNAVNRKYAGINVDKFNLSLKEFDVLSENASFSSKNVTCESDHTKISVKSLVIEADSIQLKGNLYINGKLFESHTHGVGSITYVNASGAPTIATGNTAGVT</sequence>
<evidence type="ECO:0000313" key="1">
    <source>
        <dbReference type="EMBL" id="AHH04007.1"/>
    </source>
</evidence>